<name>A0A7Z7FC10_9EURY</name>
<protein>
    <submittedName>
        <fullName evidence="2">FeoC like transcriptional regulator</fullName>
    </submittedName>
</protein>
<dbReference type="Gene3D" id="1.10.10.10">
    <property type="entry name" value="Winged helix-like DNA-binding domain superfamily/Winged helix DNA-binding domain"/>
    <property type="match status" value="1"/>
</dbReference>
<dbReference type="OrthoDB" id="131511at2157"/>
<reference evidence="2 3" key="1">
    <citation type="submission" date="2016-10" db="EMBL/GenBank/DDBJ databases">
        <authorList>
            <person name="Varghese N."/>
            <person name="Submissions S."/>
        </authorList>
    </citation>
    <scope>NUCLEOTIDE SEQUENCE [LARGE SCALE GENOMIC DNA]</scope>
    <source>
        <strain evidence="2 3">PL 12/M</strain>
    </source>
</reference>
<sequence length="105" mass="11746">MVVGYRYFLRRMAEMMDSGENLTTRTIADRLNLRQDEFRDLLNIMEKKGDIECCIENAAGCECTGGCKGCSRVCADPELSSGSMNMKSYKLTDKGRILCGEQALN</sequence>
<dbReference type="InterPro" id="IPR036388">
    <property type="entry name" value="WH-like_DNA-bd_sf"/>
</dbReference>
<dbReference type="InterPro" id="IPR036390">
    <property type="entry name" value="WH_DNA-bd_sf"/>
</dbReference>
<evidence type="ECO:0000259" key="1">
    <source>
        <dbReference type="Pfam" id="PF09012"/>
    </source>
</evidence>
<organism evidence="2 3">
    <name type="scientific">Methanolobus vulcani</name>
    <dbReference type="NCBI Taxonomy" id="38026"/>
    <lineage>
        <taxon>Archaea</taxon>
        <taxon>Methanobacteriati</taxon>
        <taxon>Methanobacteriota</taxon>
        <taxon>Stenosarchaea group</taxon>
        <taxon>Methanomicrobia</taxon>
        <taxon>Methanosarcinales</taxon>
        <taxon>Methanosarcinaceae</taxon>
        <taxon>Methanolobus</taxon>
    </lineage>
</organism>
<evidence type="ECO:0000313" key="3">
    <source>
        <dbReference type="Proteomes" id="UP000199259"/>
    </source>
</evidence>
<dbReference type="AlphaFoldDB" id="A0A7Z7FC10"/>
<dbReference type="Proteomes" id="UP000199259">
    <property type="component" value="Unassembled WGS sequence"/>
</dbReference>
<dbReference type="Pfam" id="PF09012">
    <property type="entry name" value="FeoC"/>
    <property type="match status" value="1"/>
</dbReference>
<proteinExistence type="predicted"/>
<dbReference type="EMBL" id="FNCA01000002">
    <property type="protein sequence ID" value="SDF48933.1"/>
    <property type="molecule type" value="Genomic_DNA"/>
</dbReference>
<feature type="domain" description="Transcriptional regulator HTH-type FeoC" evidence="1">
    <location>
        <begin position="9"/>
        <end position="71"/>
    </location>
</feature>
<dbReference type="SUPFAM" id="SSF46785">
    <property type="entry name" value="Winged helix' DNA-binding domain"/>
    <property type="match status" value="1"/>
</dbReference>
<keyword evidence="3" id="KW-1185">Reference proteome</keyword>
<accession>A0A7Z7FC10</accession>
<evidence type="ECO:0000313" key="2">
    <source>
        <dbReference type="EMBL" id="SDF48933.1"/>
    </source>
</evidence>
<dbReference type="InterPro" id="IPR015102">
    <property type="entry name" value="Tscrpt_reg_HTH_FeoC"/>
</dbReference>
<comment type="caution">
    <text evidence="2">The sequence shown here is derived from an EMBL/GenBank/DDBJ whole genome shotgun (WGS) entry which is preliminary data.</text>
</comment>
<gene>
    <name evidence="2" type="ORF">SAMN04488589_0675</name>
</gene>
<dbReference type="RefSeq" id="WP_091708696.1">
    <property type="nucleotide sequence ID" value="NZ_FNCA01000002.1"/>
</dbReference>